<protein>
    <submittedName>
        <fullName evidence="1">Uncharacterized protein</fullName>
    </submittedName>
</protein>
<comment type="caution">
    <text evidence="1">The sequence shown here is derived from an EMBL/GenBank/DDBJ whole genome shotgun (WGS) entry which is preliminary data.</text>
</comment>
<evidence type="ECO:0000313" key="1">
    <source>
        <dbReference type="EMBL" id="GAG00573.1"/>
    </source>
</evidence>
<accession>X0UJP3</accession>
<sequence>MTDINPKETTTEEEDYGHLNVRFISPGSVFFDFDLSGIAPMQMIVLGEYFLIMGKGQLLQEQAKAHQGSSKTQIEIARPNIDPGAVSRVLKG</sequence>
<proteinExistence type="predicted"/>
<reference evidence="1" key="1">
    <citation type="journal article" date="2014" name="Front. Microbiol.">
        <title>High frequency of phylogenetically diverse reductive dehalogenase-homologous genes in deep subseafloor sedimentary metagenomes.</title>
        <authorList>
            <person name="Kawai M."/>
            <person name="Futagami T."/>
            <person name="Toyoda A."/>
            <person name="Takaki Y."/>
            <person name="Nishi S."/>
            <person name="Hori S."/>
            <person name="Arai W."/>
            <person name="Tsubouchi T."/>
            <person name="Morono Y."/>
            <person name="Uchiyama I."/>
            <person name="Ito T."/>
            <person name="Fujiyama A."/>
            <person name="Inagaki F."/>
            <person name="Takami H."/>
        </authorList>
    </citation>
    <scope>NUCLEOTIDE SEQUENCE</scope>
    <source>
        <strain evidence="1">Expedition CK06-06</strain>
    </source>
</reference>
<dbReference type="AlphaFoldDB" id="X0UJP3"/>
<dbReference type="EMBL" id="BARS01027718">
    <property type="protein sequence ID" value="GAG00573.1"/>
    <property type="molecule type" value="Genomic_DNA"/>
</dbReference>
<organism evidence="1">
    <name type="scientific">marine sediment metagenome</name>
    <dbReference type="NCBI Taxonomy" id="412755"/>
    <lineage>
        <taxon>unclassified sequences</taxon>
        <taxon>metagenomes</taxon>
        <taxon>ecological metagenomes</taxon>
    </lineage>
</organism>
<gene>
    <name evidence="1" type="ORF">S01H1_43502</name>
</gene>
<name>X0UJP3_9ZZZZ</name>